<feature type="transmembrane region" description="Helical" evidence="1">
    <location>
        <begin position="12"/>
        <end position="32"/>
    </location>
</feature>
<organism evidence="2">
    <name type="scientific">Rhizophora mucronata</name>
    <name type="common">Asiatic mangrove</name>
    <dbReference type="NCBI Taxonomy" id="61149"/>
    <lineage>
        <taxon>Eukaryota</taxon>
        <taxon>Viridiplantae</taxon>
        <taxon>Streptophyta</taxon>
        <taxon>Embryophyta</taxon>
        <taxon>Tracheophyta</taxon>
        <taxon>Spermatophyta</taxon>
        <taxon>Magnoliopsida</taxon>
        <taxon>eudicotyledons</taxon>
        <taxon>Gunneridae</taxon>
        <taxon>Pentapetalae</taxon>
        <taxon>rosids</taxon>
        <taxon>fabids</taxon>
        <taxon>Malpighiales</taxon>
        <taxon>Rhizophoraceae</taxon>
        <taxon>Rhizophora</taxon>
    </lineage>
</organism>
<keyword evidence="1" id="KW-1133">Transmembrane helix</keyword>
<protein>
    <submittedName>
        <fullName evidence="2">Uncharacterized protein</fullName>
    </submittedName>
</protein>
<accession>A0A2P2QMQ6</accession>
<keyword evidence="1" id="KW-0472">Membrane</keyword>
<dbReference type="AlphaFoldDB" id="A0A2P2QMQ6"/>
<name>A0A2P2QMQ6_RHIMU</name>
<evidence type="ECO:0000313" key="2">
    <source>
        <dbReference type="EMBL" id="MBX68310.1"/>
    </source>
</evidence>
<keyword evidence="1" id="KW-0812">Transmembrane</keyword>
<evidence type="ECO:0000256" key="1">
    <source>
        <dbReference type="SAM" id="Phobius"/>
    </source>
</evidence>
<reference evidence="2" key="1">
    <citation type="submission" date="2018-02" db="EMBL/GenBank/DDBJ databases">
        <title>Rhizophora mucronata_Transcriptome.</title>
        <authorList>
            <person name="Meera S.P."/>
            <person name="Sreeshan A."/>
            <person name="Augustine A."/>
        </authorList>
    </citation>
    <scope>NUCLEOTIDE SEQUENCE</scope>
    <source>
        <tissue evidence="2">Leaf</tissue>
    </source>
</reference>
<dbReference type="EMBL" id="GGEC01087826">
    <property type="protein sequence ID" value="MBX68310.1"/>
    <property type="molecule type" value="Transcribed_RNA"/>
</dbReference>
<proteinExistence type="predicted"/>
<sequence length="33" mass="3793">MFLSNPLNSSNLSLNTNLMGFTWVLFLHFLAFC</sequence>